<dbReference type="GO" id="GO:0016491">
    <property type="term" value="F:oxidoreductase activity"/>
    <property type="evidence" value="ECO:0007669"/>
    <property type="project" value="UniProtKB-KW"/>
</dbReference>
<keyword evidence="3" id="KW-0934">Plastid</keyword>
<sequence>MTIKSRTVAIIGAGTIGLTLAWHLHNLGYRVKLIDPQLANLIQAKSSSFAATGILMGCTYKKKKGRSWQLRKRSISLWPQWCASLQRYSENLTYRAGILFLASNKFEENWQRQMLLDRTGIHMRQWDRQKLDSLTPEIPKSISSALFSPEDGQIDPKGMLASICLQIIDKKIEIIPKRVKKITRLKDLWYLQFECGQSLTSHWSILCTGSDFSVPSSESSNSFETQRIRGQSLHLQLANTISNRWEYWPGSVIWRGNSLVPISNNEYWIGSTIETDNRTKGSTLNSLLNRHHIVPEWLKRSNIIKHWQGIRSRPMYRSSPILQLVAPRLILATAFYRNGILLAPSTVEWVLKCVRIVDRRYSYEAG</sequence>
<name>A0A1L5YBU5_9EUKA</name>
<proteinExistence type="predicted"/>
<dbReference type="EMBL" id="KX897545">
    <property type="protein sequence ID" value="APP88176.1"/>
    <property type="molecule type" value="Genomic_DNA"/>
</dbReference>
<evidence type="ECO:0000313" key="4">
    <source>
        <dbReference type="EMBL" id="AQX44943.1"/>
    </source>
</evidence>
<dbReference type="Gene3D" id="3.50.50.60">
    <property type="entry name" value="FAD/NAD(P)-binding domain"/>
    <property type="match status" value="1"/>
</dbReference>
<dbReference type="GO" id="GO:0005737">
    <property type="term" value="C:cytoplasm"/>
    <property type="evidence" value="ECO:0007669"/>
    <property type="project" value="TreeGrafter"/>
</dbReference>
<dbReference type="InterPro" id="IPR036188">
    <property type="entry name" value="FAD/NAD-bd_sf"/>
</dbReference>
<evidence type="ECO:0000259" key="2">
    <source>
        <dbReference type="Pfam" id="PF01266"/>
    </source>
</evidence>
<organism evidence="3">
    <name type="scientific">Paulinella micropora</name>
    <dbReference type="NCBI Taxonomy" id="1928728"/>
    <lineage>
        <taxon>Eukaryota</taxon>
        <taxon>Sar</taxon>
        <taxon>Rhizaria</taxon>
        <taxon>Cercozoa</taxon>
        <taxon>Imbricatea</taxon>
        <taxon>Silicofilosea</taxon>
        <taxon>Euglyphida</taxon>
        <taxon>Paulinellidae</taxon>
        <taxon>Paulinella</taxon>
    </lineage>
</organism>
<dbReference type="Proteomes" id="UP000503178">
    <property type="component" value="Chromatophore Pltd"/>
</dbReference>
<evidence type="ECO:0000256" key="1">
    <source>
        <dbReference type="ARBA" id="ARBA00023002"/>
    </source>
</evidence>
<dbReference type="PANTHER" id="PTHR13847">
    <property type="entry name" value="SARCOSINE DEHYDROGENASE-RELATED"/>
    <property type="match status" value="1"/>
</dbReference>
<dbReference type="PANTHER" id="PTHR13847:SF289">
    <property type="entry name" value="GLYCINE OXIDASE"/>
    <property type="match status" value="1"/>
</dbReference>
<keyword evidence="1" id="KW-0560">Oxidoreductase</keyword>
<accession>A0A1L5YBU5</accession>
<reference evidence="5 6" key="2">
    <citation type="submission" date="2019-06" db="EMBL/GenBank/DDBJ databases">
        <title>A hidden player of endosymbiotic evolution: DNA virus triggered massive gene transfer.</title>
        <authorList>
            <person name="Matsuo M."/>
            <person name="Katahata A."/>
            <person name="Tachikawa M."/>
            <person name="Minakuchi Y."/>
            <person name="Noguchi H."/>
            <person name="Toyoda A."/>
            <person name="Fujiyama A."/>
            <person name="Suzuki Y."/>
            <person name="Satoh S."/>
            <person name="Nakayama T."/>
            <person name="Kamikawa R."/>
            <person name="Nomura M."/>
            <person name="Inagaki Y."/>
            <person name="Ishida K."/>
            <person name="Obokata J."/>
        </authorList>
    </citation>
    <scope>NUCLEOTIDE SEQUENCE [LARGE SCALE GENOMIC DNA]</scope>
    <source>
        <strain evidence="5 6">MYN1</strain>
    </source>
</reference>
<geneLocation type="plastid" evidence="3"/>
<gene>
    <name evidence="5" type="primary">MYN1_Chr_340</name>
    <name evidence="3" type="ORF">PCKR_390</name>
    <name evidence="4" type="ORF">PFK_390</name>
    <name evidence="5" type="ORF">PMYN1_Chma348</name>
</gene>
<protein>
    <submittedName>
        <fullName evidence="3">NAD binding site:D-amino acid oxidase</fullName>
    </submittedName>
</protein>
<evidence type="ECO:0000313" key="3">
    <source>
        <dbReference type="EMBL" id="APP88176.1"/>
    </source>
</evidence>
<dbReference type="Gene3D" id="3.30.9.10">
    <property type="entry name" value="D-Amino Acid Oxidase, subunit A, domain 2"/>
    <property type="match status" value="1"/>
</dbReference>
<dbReference type="EMBL" id="LC490351">
    <property type="protein sequence ID" value="BBL86157.1"/>
    <property type="molecule type" value="Genomic_DNA"/>
</dbReference>
<dbReference type="InterPro" id="IPR006076">
    <property type="entry name" value="FAD-dep_OxRdtase"/>
</dbReference>
<evidence type="ECO:0000313" key="6">
    <source>
        <dbReference type="Proteomes" id="UP000503178"/>
    </source>
</evidence>
<dbReference type="EMBL" id="KY124271">
    <property type="protein sequence ID" value="AQX44943.1"/>
    <property type="molecule type" value="Genomic_DNA"/>
</dbReference>
<dbReference type="SUPFAM" id="SSF51905">
    <property type="entry name" value="FAD/NAD(P)-binding domain"/>
    <property type="match status" value="1"/>
</dbReference>
<feature type="domain" description="FAD dependent oxidoreductase" evidence="2">
    <location>
        <begin position="8"/>
        <end position="349"/>
    </location>
</feature>
<reference evidence="3" key="1">
    <citation type="journal article" date="2017" name="Protist">
        <title>Diversity of the Photosynthetic Paulinella Species, with the Description of Paulinella micropora sp. nov. and the Chromatophore Genome Sequence for strain KR01.</title>
        <authorList>
            <person name="Lhee D."/>
            <person name="Yang E.C."/>
            <person name="Kim J.I."/>
            <person name="Nakayama T."/>
            <person name="Zuccarello G."/>
            <person name="Andersen R.A."/>
            <person name="Yoon H.S."/>
        </authorList>
    </citation>
    <scope>NUCLEOTIDE SEQUENCE</scope>
    <source>
        <strain evidence="4">FK01</strain>
        <strain evidence="3">KR01</strain>
    </source>
</reference>
<dbReference type="AlphaFoldDB" id="A0A1L5YBU5"/>
<keyword evidence="6" id="KW-1185">Reference proteome</keyword>
<evidence type="ECO:0000313" key="5">
    <source>
        <dbReference type="EMBL" id="BBL86157.1"/>
    </source>
</evidence>
<dbReference type="Pfam" id="PF01266">
    <property type="entry name" value="DAO"/>
    <property type="match status" value="1"/>
</dbReference>